<evidence type="ECO:0000256" key="4">
    <source>
        <dbReference type="SAM" id="Phobius"/>
    </source>
</evidence>
<feature type="region of interest" description="Disordered" evidence="3">
    <location>
        <begin position="1"/>
        <end position="23"/>
    </location>
</feature>
<name>A0A0B7K807_BIOOC</name>
<keyword evidence="2" id="KW-0378">Hydrolase</keyword>
<keyword evidence="2" id="KW-0479">Metal-binding</keyword>
<keyword evidence="1 2" id="KW-0224">Dipeptidase</keyword>
<evidence type="ECO:0000313" key="6">
    <source>
        <dbReference type="EMBL" id="KAF9758378.1"/>
    </source>
</evidence>
<dbReference type="Proteomes" id="UP000616885">
    <property type="component" value="Unassembled WGS sequence"/>
</dbReference>
<protein>
    <recommendedName>
        <fullName evidence="2">Dipeptidase</fullName>
        <ecNumber evidence="2">3.4.13.19</ecNumber>
    </recommendedName>
</protein>
<dbReference type="GO" id="GO:0070573">
    <property type="term" value="F:metallodipeptidase activity"/>
    <property type="evidence" value="ECO:0007669"/>
    <property type="project" value="InterPro"/>
</dbReference>
<dbReference type="SUPFAM" id="SSF51556">
    <property type="entry name" value="Metallo-dependent hydrolases"/>
    <property type="match status" value="1"/>
</dbReference>
<feature type="compositionally biased region" description="Basic and acidic residues" evidence="3">
    <location>
        <begin position="1"/>
        <end position="17"/>
    </location>
</feature>
<feature type="transmembrane region" description="Helical" evidence="4">
    <location>
        <begin position="46"/>
        <end position="66"/>
    </location>
</feature>
<gene>
    <name evidence="5" type="ORF">BN869_000009332_1</name>
    <name evidence="6" type="ORF">IM811_000072</name>
</gene>
<reference evidence="5" key="1">
    <citation type="submission" date="2015-01" db="EMBL/GenBank/DDBJ databases">
        <authorList>
            <person name="Durling Mikael"/>
        </authorList>
    </citation>
    <scope>NUCLEOTIDE SEQUENCE</scope>
</reference>
<keyword evidence="4" id="KW-1133">Transmembrane helix</keyword>
<keyword evidence="4" id="KW-0472">Membrane</keyword>
<evidence type="ECO:0000256" key="1">
    <source>
        <dbReference type="ARBA" id="ARBA00022997"/>
    </source>
</evidence>
<evidence type="ECO:0000256" key="2">
    <source>
        <dbReference type="RuleBase" id="RU341113"/>
    </source>
</evidence>
<dbReference type="EMBL" id="JADCTT010000001">
    <property type="protein sequence ID" value="KAF9758378.1"/>
    <property type="molecule type" value="Genomic_DNA"/>
</dbReference>
<dbReference type="Gene3D" id="3.20.20.140">
    <property type="entry name" value="Metal-dependent hydrolases"/>
    <property type="match status" value="1"/>
</dbReference>
<dbReference type="EC" id="3.4.13.19" evidence="2"/>
<keyword evidence="2" id="KW-0862">Zinc</keyword>
<dbReference type="EMBL" id="CDPU01000034">
    <property type="protein sequence ID" value="CEO53274.1"/>
    <property type="molecule type" value="Genomic_DNA"/>
</dbReference>
<dbReference type="PANTHER" id="PTHR10443">
    <property type="entry name" value="MICROSOMAL DIPEPTIDASE"/>
    <property type="match status" value="1"/>
</dbReference>
<dbReference type="GO" id="GO:0006508">
    <property type="term" value="P:proteolysis"/>
    <property type="evidence" value="ECO:0007669"/>
    <property type="project" value="UniProtKB-KW"/>
</dbReference>
<keyword evidence="4" id="KW-0812">Transmembrane</keyword>
<comment type="cofactor">
    <cofactor evidence="2">
        <name>Zn(2+)</name>
        <dbReference type="ChEBI" id="CHEBI:29105"/>
    </cofactor>
</comment>
<accession>A0A0B7K807</accession>
<dbReference type="PANTHER" id="PTHR10443:SF12">
    <property type="entry name" value="DIPEPTIDASE"/>
    <property type="match status" value="1"/>
</dbReference>
<reference evidence="6" key="2">
    <citation type="submission" date="2020-10" db="EMBL/GenBank/DDBJ databases">
        <title>High-Quality Genome Resource of Clonostachys rosea strain S41 by Oxford Nanopore Long-Read Sequencing.</title>
        <authorList>
            <person name="Wang H."/>
        </authorList>
    </citation>
    <scope>NUCLEOTIDE SEQUENCE</scope>
    <source>
        <strain evidence="6">S41</strain>
    </source>
</reference>
<comment type="catalytic activity">
    <reaction evidence="2">
        <text>an L-aminoacyl-L-amino acid + H2O = 2 an L-alpha-amino acid</text>
        <dbReference type="Rhea" id="RHEA:48940"/>
        <dbReference type="ChEBI" id="CHEBI:15377"/>
        <dbReference type="ChEBI" id="CHEBI:59869"/>
        <dbReference type="ChEBI" id="CHEBI:77460"/>
        <dbReference type="EC" id="3.4.13.19"/>
    </reaction>
</comment>
<evidence type="ECO:0000313" key="5">
    <source>
        <dbReference type="EMBL" id="CEO53274.1"/>
    </source>
</evidence>
<dbReference type="PROSITE" id="PS51365">
    <property type="entry name" value="RENAL_DIPEPTIDASE_2"/>
    <property type="match status" value="1"/>
</dbReference>
<dbReference type="CDD" id="cd01301">
    <property type="entry name" value="rDP_like"/>
    <property type="match status" value="1"/>
</dbReference>
<dbReference type="InterPro" id="IPR032466">
    <property type="entry name" value="Metal_Hydrolase"/>
</dbReference>
<dbReference type="InterPro" id="IPR008257">
    <property type="entry name" value="Pept_M19"/>
</dbReference>
<dbReference type="Pfam" id="PF01244">
    <property type="entry name" value="Peptidase_M19"/>
    <property type="match status" value="1"/>
</dbReference>
<organism evidence="5">
    <name type="scientific">Bionectria ochroleuca</name>
    <name type="common">Gliocladium roseum</name>
    <dbReference type="NCBI Taxonomy" id="29856"/>
    <lineage>
        <taxon>Eukaryota</taxon>
        <taxon>Fungi</taxon>
        <taxon>Dikarya</taxon>
        <taxon>Ascomycota</taxon>
        <taxon>Pezizomycotina</taxon>
        <taxon>Sordariomycetes</taxon>
        <taxon>Hypocreomycetidae</taxon>
        <taxon>Hypocreales</taxon>
        <taxon>Bionectriaceae</taxon>
        <taxon>Clonostachys</taxon>
    </lineage>
</organism>
<dbReference type="AlphaFoldDB" id="A0A0B7K807"/>
<keyword evidence="2" id="KW-0482">Metalloprotease</keyword>
<proteinExistence type="inferred from homology"/>
<sequence>MSDTSTHAELHPEERSADSSAQIDAATSESRALVVRNRGQNGFSKYFYSGVLGLFAVSISLFSRVLPFAPQLRADDYMGRTRQVLSTTPLIDGHNDLPYIIRQELKNKIYNPRFDFTGHLLSHTDLGKMRSGQMGGQFWSVFVECKSDGVPQLDDPTWVVRDTLEQIDVVGRLIAKHPDDLQFCGDAACVRSAFASGKIASMIGIEGSHQIGNSIATLRQMYSLGARYLTLTHNCDTPFATSATSVAAGEIDRGLSSLGHNLVQEMNRLGMLVDLSHVSPQTMRDVLKIAKAPVMFSHSGAFSISRHLRNAPDDVLQSLKLNDGVIMVCFVNDFLNKDHPDQTTIHDIADHIFHIANLIGWQHVGLGSDFDGTIDVPRGMEDTSKYPNLIQLLMKRGATDSQIRGLAGDNILRVWSKVEQHAKSVQAKKELPVEEVWSGRHWFHDYDPELPLMFRDSKKERREAD</sequence>
<keyword evidence="2" id="KW-0645">Protease</keyword>
<dbReference type="GO" id="GO:0046872">
    <property type="term" value="F:metal ion binding"/>
    <property type="evidence" value="ECO:0007669"/>
    <property type="project" value="UniProtKB-UniRule"/>
</dbReference>
<evidence type="ECO:0000256" key="3">
    <source>
        <dbReference type="SAM" id="MobiDB-lite"/>
    </source>
</evidence>
<comment type="similarity">
    <text evidence="2">Belongs to the metallo-dependent hydrolases superfamily. Peptidase M19 family.</text>
</comment>